<protein>
    <submittedName>
        <fullName evidence="3">Hydrolase, carbon-nitrogen family</fullName>
    </submittedName>
</protein>
<organism evidence="3 4">
    <name type="scientific">Campylobacter cuniculorum DSM 23162 = LMG 24588</name>
    <dbReference type="NCBI Taxonomy" id="1121267"/>
    <lineage>
        <taxon>Bacteria</taxon>
        <taxon>Pseudomonadati</taxon>
        <taxon>Campylobacterota</taxon>
        <taxon>Epsilonproteobacteria</taxon>
        <taxon>Campylobacterales</taxon>
        <taxon>Campylobacteraceae</taxon>
        <taxon>Campylobacter</taxon>
    </lineage>
</organism>
<accession>A0A1W6BY72</accession>
<dbReference type="PANTHER" id="PTHR43674">
    <property type="entry name" value="NITRILASE C965.09-RELATED"/>
    <property type="match status" value="1"/>
</dbReference>
<name>A0A1W6BY72_9BACT</name>
<evidence type="ECO:0000259" key="2">
    <source>
        <dbReference type="PROSITE" id="PS50263"/>
    </source>
</evidence>
<dbReference type="RefSeq" id="WP_027305176.1">
    <property type="nucleotide sequence ID" value="NZ_CP020867.1"/>
</dbReference>
<dbReference type="PANTHER" id="PTHR43674:SF16">
    <property type="entry name" value="CARBON-NITROGEN FAMILY, PUTATIVE (AFU_ORTHOLOGUE AFUA_5G02350)-RELATED"/>
    <property type="match status" value="1"/>
</dbReference>
<dbReference type="InterPro" id="IPR036526">
    <property type="entry name" value="C-N_Hydrolase_sf"/>
</dbReference>
<dbReference type="OrthoDB" id="9795543at2"/>
<dbReference type="AlphaFoldDB" id="A0A1W6BY72"/>
<keyword evidence="1 3" id="KW-0378">Hydrolase</keyword>
<dbReference type="PROSITE" id="PS50263">
    <property type="entry name" value="CN_HYDROLASE"/>
    <property type="match status" value="1"/>
</dbReference>
<dbReference type="Proteomes" id="UP000192902">
    <property type="component" value="Chromosome"/>
</dbReference>
<dbReference type="Gene3D" id="3.60.110.10">
    <property type="entry name" value="Carbon-nitrogen hydrolase"/>
    <property type="match status" value="1"/>
</dbReference>
<evidence type="ECO:0000313" key="3">
    <source>
        <dbReference type="EMBL" id="ARJ57035.1"/>
    </source>
</evidence>
<evidence type="ECO:0000313" key="4">
    <source>
        <dbReference type="Proteomes" id="UP000192902"/>
    </source>
</evidence>
<dbReference type="EMBL" id="CP020867">
    <property type="protein sequence ID" value="ARJ57035.1"/>
    <property type="molecule type" value="Genomic_DNA"/>
</dbReference>
<dbReference type="CDD" id="cd07197">
    <property type="entry name" value="nitrilase"/>
    <property type="match status" value="1"/>
</dbReference>
<dbReference type="SUPFAM" id="SSF56317">
    <property type="entry name" value="Carbon-nitrogen hydrolase"/>
    <property type="match status" value="1"/>
</dbReference>
<dbReference type="GO" id="GO:0016811">
    <property type="term" value="F:hydrolase activity, acting on carbon-nitrogen (but not peptide) bonds, in linear amides"/>
    <property type="evidence" value="ECO:0007669"/>
    <property type="project" value="TreeGrafter"/>
</dbReference>
<dbReference type="KEGG" id="ccun:CCUN_1448"/>
<dbReference type="eggNOG" id="COG0388">
    <property type="taxonomic scope" value="Bacteria"/>
</dbReference>
<dbReference type="Pfam" id="PF00795">
    <property type="entry name" value="CN_hydrolase"/>
    <property type="match status" value="1"/>
</dbReference>
<proteinExistence type="predicted"/>
<dbReference type="InterPro" id="IPR050345">
    <property type="entry name" value="Aliph_Amidase/BUP"/>
</dbReference>
<sequence length="284" mass="32582">MSRKVKLCLVQFAPLSYEREKNLAKALDLASKAVDEGAKIIALPELFDSGYCVEDRDKEFGIDFSNLNHPTLQALFDFAKKHDIIFIACSIEKQDDKLFDTAYIISKQGLAGKYSKIYLWGDEKKRFNFGEKYPVFELEIQKDLYVKIGLQICYEIGFGEGARFLALNGAELLFYPSAFGKARTYVWDLASRARALENGVFVLAINRSKEEFSQLSKQNLYFAGRSRIINPKGEILKELIEDEGYILEEIDLDEVKNQRETLPYLKDLNLDLNQKILKKLTLLN</sequence>
<reference evidence="3 4" key="1">
    <citation type="submission" date="2017-04" db="EMBL/GenBank/DDBJ databases">
        <title>Complete genome sequence of the Campylobacter cuniculorum type strain LMG24588.</title>
        <authorList>
            <person name="Miller W.G."/>
            <person name="Yee E."/>
            <person name="Revez J."/>
            <person name="Bono J.L."/>
            <person name="Rossi M."/>
        </authorList>
    </citation>
    <scope>NUCLEOTIDE SEQUENCE [LARGE SCALE GENOMIC DNA]</scope>
    <source>
        <strain evidence="3 4">LMG 24588</strain>
    </source>
</reference>
<dbReference type="STRING" id="1121267.CCUN_1448"/>
<dbReference type="InterPro" id="IPR003010">
    <property type="entry name" value="C-N_Hydrolase"/>
</dbReference>
<gene>
    <name evidence="3" type="ORF">CCUN_1448</name>
</gene>
<evidence type="ECO:0000256" key="1">
    <source>
        <dbReference type="ARBA" id="ARBA00022801"/>
    </source>
</evidence>
<feature type="domain" description="CN hydrolase" evidence="2">
    <location>
        <begin position="5"/>
        <end position="252"/>
    </location>
</feature>